<gene>
    <name evidence="9" type="ORF">EVG20_g8897</name>
</gene>
<evidence type="ECO:0000256" key="6">
    <source>
        <dbReference type="ARBA" id="ARBA00023136"/>
    </source>
</evidence>
<comment type="subcellular location">
    <subcellularLocation>
        <location evidence="1">Cytoplasmic vesicle membrane</location>
        <topology evidence="1">Peripheral membrane protein</topology>
        <orientation evidence="1">Cytoplasmic side</orientation>
    </subcellularLocation>
</comment>
<name>A0A4Y9Y6S9_9AGAM</name>
<dbReference type="Proteomes" id="UP000298327">
    <property type="component" value="Unassembled WGS sequence"/>
</dbReference>
<dbReference type="OrthoDB" id="508139at2759"/>
<evidence type="ECO:0000256" key="5">
    <source>
        <dbReference type="ARBA" id="ARBA00023121"/>
    </source>
</evidence>
<keyword evidence="5" id="KW-0446">Lipid-binding</keyword>
<dbReference type="GO" id="GO:0030659">
    <property type="term" value="C:cytoplasmic vesicle membrane"/>
    <property type="evidence" value="ECO:0007669"/>
    <property type="project" value="UniProtKB-SubCell"/>
</dbReference>
<protein>
    <recommendedName>
        <fullName evidence="8">PX domain-containing protein</fullName>
    </recommendedName>
</protein>
<comment type="similarity">
    <text evidence="2">Belongs to the sorting nexin family.</text>
</comment>
<feature type="non-terminal residue" evidence="9">
    <location>
        <position position="702"/>
    </location>
</feature>
<evidence type="ECO:0000256" key="1">
    <source>
        <dbReference type="ARBA" id="ARBA00004180"/>
    </source>
</evidence>
<keyword evidence="6" id="KW-0472">Membrane</keyword>
<feature type="domain" description="PX" evidence="8">
    <location>
        <begin position="531"/>
        <end position="648"/>
    </location>
</feature>
<dbReference type="InterPro" id="IPR036871">
    <property type="entry name" value="PX_dom_sf"/>
</dbReference>
<evidence type="ECO:0000256" key="2">
    <source>
        <dbReference type="ARBA" id="ARBA00010883"/>
    </source>
</evidence>
<dbReference type="EMBL" id="SEOQ01000822">
    <property type="protein sequence ID" value="TFY56509.1"/>
    <property type="molecule type" value="Genomic_DNA"/>
</dbReference>
<dbReference type="GO" id="GO:1901981">
    <property type="term" value="F:phosphatidylinositol phosphate binding"/>
    <property type="evidence" value="ECO:0007669"/>
    <property type="project" value="TreeGrafter"/>
</dbReference>
<evidence type="ECO:0000256" key="4">
    <source>
        <dbReference type="ARBA" id="ARBA00022927"/>
    </source>
</evidence>
<comment type="caution">
    <text evidence="9">The sequence shown here is derived from an EMBL/GenBank/DDBJ whole genome shotgun (WGS) entry which is preliminary data.</text>
</comment>
<reference evidence="9 10" key="1">
    <citation type="submission" date="2019-02" db="EMBL/GenBank/DDBJ databases">
        <title>Genome sequencing of the rare red list fungi Dentipellis fragilis.</title>
        <authorList>
            <person name="Buettner E."/>
            <person name="Kellner H."/>
        </authorList>
    </citation>
    <scope>NUCLEOTIDE SEQUENCE [LARGE SCALE GENOMIC DNA]</scope>
    <source>
        <strain evidence="9 10">DSM 105465</strain>
    </source>
</reference>
<keyword evidence="3" id="KW-0813">Transport</keyword>
<keyword evidence="7" id="KW-0968">Cytoplasmic vesicle</keyword>
<dbReference type="Pfam" id="PF00787">
    <property type="entry name" value="PX"/>
    <property type="match status" value="1"/>
</dbReference>
<organism evidence="9 10">
    <name type="scientific">Dentipellis fragilis</name>
    <dbReference type="NCBI Taxonomy" id="205917"/>
    <lineage>
        <taxon>Eukaryota</taxon>
        <taxon>Fungi</taxon>
        <taxon>Dikarya</taxon>
        <taxon>Basidiomycota</taxon>
        <taxon>Agaricomycotina</taxon>
        <taxon>Agaricomycetes</taxon>
        <taxon>Russulales</taxon>
        <taxon>Hericiaceae</taxon>
        <taxon>Dentipellis</taxon>
    </lineage>
</organism>
<dbReference type="GO" id="GO:0015031">
    <property type="term" value="P:protein transport"/>
    <property type="evidence" value="ECO:0007669"/>
    <property type="project" value="UniProtKB-KW"/>
</dbReference>
<dbReference type="PROSITE" id="PS50195">
    <property type="entry name" value="PX"/>
    <property type="match status" value="1"/>
</dbReference>
<evidence type="ECO:0000313" key="10">
    <source>
        <dbReference type="Proteomes" id="UP000298327"/>
    </source>
</evidence>
<dbReference type="Gene3D" id="1.25.40.20">
    <property type="entry name" value="Ankyrin repeat-containing domain"/>
    <property type="match status" value="1"/>
</dbReference>
<accession>A0A4Y9Y6S9</accession>
<dbReference type="PANTHER" id="PTHR15813:SF8">
    <property type="entry name" value="SORTING NEXIN-22"/>
    <property type="match status" value="1"/>
</dbReference>
<dbReference type="InterPro" id="IPR052467">
    <property type="entry name" value="Sorting_nexin_PX-domain"/>
</dbReference>
<dbReference type="Gene3D" id="3.30.1520.10">
    <property type="entry name" value="Phox-like domain"/>
    <property type="match status" value="1"/>
</dbReference>
<sequence>MSLQDCTVDFRGKRHQLYPDIILVVVAVLRDPQNEEIGRLKGWLIDRLHEVPTYFEQIRSEEQGQSAISAYRLLFDKWGKIRPWLLNNNYLKGLGTWGEELNKGRLLYVGDFFLKQRGRATPSAWKLLGSPYLGPQDFAYTHLDPQLDPDRAELFTKHRFSRVGLGPVFAHSKDPFHSSGRLPVAKDVVPAPYVHQPTCGSSATEQEHVDRVSRERHLADFHPVHSVLAKATDYTDEQLDKIIHDLCNDQPSLVHEQDDEGRTPIFTAVFMRSVQAVRTLLLLDAAQDLDRRDNITNRTPLEYCSETMMFKKESQEMKGVFTGNAERSLRMIWLMKRALGSPGLVESEEVYVKAQRWDCTCGKCLDGWYSQRMQWALELEALPIVGGAERPELPASCFDGQWFLPFRVTYEDVSLDHLPYYLRIRLSKEIYKGYRACLEAISKVLCNISDDDFPTPDLPPFRMRPICKNNYDFELVRSRLCDGFSPGRWGPYTAEELVRDINLVPQMEDESSEVPRRKLYDRARLPKETMTAIQAVYVRGHEERPEPKPHTVFRIEIQAHVRSWQIWRRYSEFADLHTELSKSAGAPPPAPLPPKHAFAMLRSRNNEALLEERRLGLEAYLRAIVSAREDVWREAFAFRDFLGIPVGKQLGSGELGGPTQFTSSSWLDEHMDLLTRVRDIRADINRRDALSDHGDVGGSHTA</sequence>
<keyword evidence="10" id="KW-1185">Reference proteome</keyword>
<dbReference type="SUPFAM" id="SSF48403">
    <property type="entry name" value="Ankyrin repeat"/>
    <property type="match status" value="1"/>
</dbReference>
<evidence type="ECO:0000256" key="7">
    <source>
        <dbReference type="ARBA" id="ARBA00023329"/>
    </source>
</evidence>
<dbReference type="InterPro" id="IPR036770">
    <property type="entry name" value="Ankyrin_rpt-contain_sf"/>
</dbReference>
<keyword evidence="4" id="KW-0653">Protein transport</keyword>
<evidence type="ECO:0000256" key="3">
    <source>
        <dbReference type="ARBA" id="ARBA00022448"/>
    </source>
</evidence>
<dbReference type="PANTHER" id="PTHR15813">
    <property type="entry name" value="SORTING NEXIN-22 AND 24"/>
    <property type="match status" value="1"/>
</dbReference>
<dbReference type="SMART" id="SM00312">
    <property type="entry name" value="PX"/>
    <property type="match status" value="1"/>
</dbReference>
<proteinExistence type="inferred from homology"/>
<dbReference type="AlphaFoldDB" id="A0A4Y9Y6S9"/>
<evidence type="ECO:0000313" key="9">
    <source>
        <dbReference type="EMBL" id="TFY56509.1"/>
    </source>
</evidence>
<dbReference type="InterPro" id="IPR001683">
    <property type="entry name" value="PX_dom"/>
</dbReference>
<evidence type="ECO:0000259" key="8">
    <source>
        <dbReference type="PROSITE" id="PS50195"/>
    </source>
</evidence>
<dbReference type="STRING" id="205917.A0A4Y9Y6S9"/>
<dbReference type="SUPFAM" id="SSF64268">
    <property type="entry name" value="PX domain"/>
    <property type="match status" value="1"/>
</dbReference>